<dbReference type="InterPro" id="IPR054828">
    <property type="entry name" value="Vit_B12_bind_prot"/>
</dbReference>
<evidence type="ECO:0000256" key="1">
    <source>
        <dbReference type="ARBA" id="ARBA00022729"/>
    </source>
</evidence>
<dbReference type="RefSeq" id="WP_150864613.1">
    <property type="nucleotide sequence ID" value="NZ_VYXP01000006.1"/>
</dbReference>
<keyword evidence="5" id="KW-1185">Reference proteome</keyword>
<dbReference type="NCBIfam" id="NF038402">
    <property type="entry name" value="TroA_like"/>
    <property type="match status" value="1"/>
</dbReference>
<evidence type="ECO:0000259" key="3">
    <source>
        <dbReference type="PROSITE" id="PS50983"/>
    </source>
</evidence>
<proteinExistence type="predicted"/>
<gene>
    <name evidence="4" type="ORF">F3N42_11535</name>
</gene>
<dbReference type="SUPFAM" id="SSF53807">
    <property type="entry name" value="Helical backbone' metal receptor"/>
    <property type="match status" value="1"/>
</dbReference>
<dbReference type="CDD" id="cd01144">
    <property type="entry name" value="BtuF"/>
    <property type="match status" value="1"/>
</dbReference>
<name>A0A5N0T7F3_9GAMM</name>
<sequence length="309" mass="33267">MTRPRSLNRFARHARWTGVLATLFSTLLAADHIPLPQADGSTLVLDTPAQRVITLAPHLAELAWAAGAGDTLVGTVAWSDFPEPVKQLPEIGDAFRFDLERILALRPNLVLGWASGNPAPALAGIEELGLPVWRVEIRTPRDIAAVMEALGKATGNTESADAAADDFRARLADLTARYAGRKPVSYFYQVAEQPLYTLTGKHLVSQALALCGGVNIFADLGDIAPQVSAEAVIAADPAVMFAGRFEGSGEPLAHWREWPRLQAVSHDALLYLPADEINRATPRMLDAVGQACKLLDDFRADKPPTGKGR</sequence>
<dbReference type="Proteomes" id="UP000325372">
    <property type="component" value="Unassembled WGS sequence"/>
</dbReference>
<dbReference type="Gene3D" id="3.40.50.1980">
    <property type="entry name" value="Nitrogenase molybdenum iron protein domain"/>
    <property type="match status" value="2"/>
</dbReference>
<comment type="caution">
    <text evidence="4">The sequence shown here is derived from an EMBL/GenBank/DDBJ whole genome shotgun (WGS) entry which is preliminary data.</text>
</comment>
<evidence type="ECO:0000256" key="2">
    <source>
        <dbReference type="SAM" id="SignalP"/>
    </source>
</evidence>
<evidence type="ECO:0000313" key="5">
    <source>
        <dbReference type="Proteomes" id="UP000325372"/>
    </source>
</evidence>
<organism evidence="4 5">
    <name type="scientific">Marinihelvus fidelis</name>
    <dbReference type="NCBI Taxonomy" id="2613842"/>
    <lineage>
        <taxon>Bacteria</taxon>
        <taxon>Pseudomonadati</taxon>
        <taxon>Pseudomonadota</taxon>
        <taxon>Gammaproteobacteria</taxon>
        <taxon>Chromatiales</taxon>
        <taxon>Wenzhouxiangellaceae</taxon>
        <taxon>Marinihelvus</taxon>
    </lineage>
</organism>
<evidence type="ECO:0000313" key="4">
    <source>
        <dbReference type="EMBL" id="KAA9130975.1"/>
    </source>
</evidence>
<feature type="signal peptide" evidence="2">
    <location>
        <begin position="1"/>
        <end position="29"/>
    </location>
</feature>
<dbReference type="PANTHER" id="PTHR30535:SF34">
    <property type="entry name" value="MOLYBDATE-BINDING PROTEIN MOLA"/>
    <property type="match status" value="1"/>
</dbReference>
<dbReference type="InterPro" id="IPR002491">
    <property type="entry name" value="ABC_transptr_periplasmic_BD"/>
</dbReference>
<dbReference type="InterPro" id="IPR050902">
    <property type="entry name" value="ABC_Transporter_SBP"/>
</dbReference>
<dbReference type="Pfam" id="PF01497">
    <property type="entry name" value="Peripla_BP_2"/>
    <property type="match status" value="1"/>
</dbReference>
<keyword evidence="1 2" id="KW-0732">Signal</keyword>
<dbReference type="PANTHER" id="PTHR30535">
    <property type="entry name" value="VITAMIN B12-BINDING PROTEIN"/>
    <property type="match status" value="1"/>
</dbReference>
<protein>
    <submittedName>
        <fullName evidence="4">Cobalamin-binding protein</fullName>
    </submittedName>
</protein>
<feature type="domain" description="Fe/B12 periplasmic-binding" evidence="3">
    <location>
        <begin position="51"/>
        <end position="302"/>
    </location>
</feature>
<dbReference type="PROSITE" id="PS50983">
    <property type="entry name" value="FE_B12_PBP"/>
    <property type="match status" value="1"/>
</dbReference>
<reference evidence="4 5" key="1">
    <citation type="submission" date="2019-09" db="EMBL/GenBank/DDBJ databases">
        <title>Wenzhouxiangella sp. Genome sequencing and assembly.</title>
        <authorList>
            <person name="Zhang R."/>
        </authorList>
    </citation>
    <scope>NUCLEOTIDE SEQUENCE [LARGE SCALE GENOMIC DNA]</scope>
    <source>
        <strain evidence="4 5">W260</strain>
    </source>
</reference>
<feature type="chain" id="PRO_5024360864" evidence="2">
    <location>
        <begin position="30"/>
        <end position="309"/>
    </location>
</feature>
<dbReference type="GO" id="GO:0071281">
    <property type="term" value="P:cellular response to iron ion"/>
    <property type="evidence" value="ECO:0007669"/>
    <property type="project" value="TreeGrafter"/>
</dbReference>
<dbReference type="AlphaFoldDB" id="A0A5N0T7F3"/>
<dbReference type="EMBL" id="VYXP01000006">
    <property type="protein sequence ID" value="KAA9130975.1"/>
    <property type="molecule type" value="Genomic_DNA"/>
</dbReference>
<accession>A0A5N0T7F3</accession>